<evidence type="ECO:0000313" key="3">
    <source>
        <dbReference type="Proteomes" id="UP001324533"/>
    </source>
</evidence>
<reference evidence="2 3" key="1">
    <citation type="submission" date="2023-06" db="EMBL/GenBank/DDBJ databases">
        <title>Rock-solubilizing bacteria, Microbacterium invictum, promotes re-establishment of vegetation in rocky wasteland by accelerating rock bio-weathering and reshaping soil bacterial community.</title>
        <authorList>
            <person name="Liu C."/>
        </authorList>
    </citation>
    <scope>NUCLEOTIDE SEQUENCE [LARGE SCALE GENOMIC DNA]</scope>
    <source>
        <strain evidence="2 3">X-18</strain>
    </source>
</reference>
<gene>
    <name evidence="2" type="ORF">T9R20_05855</name>
</gene>
<dbReference type="Proteomes" id="UP001324533">
    <property type="component" value="Chromosome"/>
</dbReference>
<dbReference type="SUPFAM" id="SSF53597">
    <property type="entry name" value="Dihydrofolate reductase-like"/>
    <property type="match status" value="1"/>
</dbReference>
<protein>
    <submittedName>
        <fullName evidence="2">Dihydrofolate reductase family protein</fullName>
    </submittedName>
</protein>
<dbReference type="InterPro" id="IPR024072">
    <property type="entry name" value="DHFR-like_dom_sf"/>
</dbReference>
<sequence length="193" mass="20970">MTKLVYYVAISLDGRICAPDGGFEAFPMTGDHLEAIQEDWADTLPSVLYDRSGSTAPRERFATVLMGWNTYAAGLSMTDSPYSHLEQIVFSRSRTAADVGAGVTLTREDPRRVVAALKERGGGDVWLCGGGDLAGQLIADIDRLVLKVNPVVFGDGRPLFAGEYDPTGFVLESSRTFQSGVLITEYARMRPPM</sequence>
<keyword evidence="3" id="KW-1185">Reference proteome</keyword>
<dbReference type="PANTHER" id="PTHR38011">
    <property type="entry name" value="DIHYDROFOLATE REDUCTASE FAMILY PROTEIN (AFU_ORTHOLOGUE AFUA_8G06820)"/>
    <property type="match status" value="1"/>
</dbReference>
<dbReference type="PANTHER" id="PTHR38011:SF11">
    <property type="entry name" value="2,5-DIAMINO-6-RIBOSYLAMINO-4(3H)-PYRIMIDINONE 5'-PHOSPHATE REDUCTASE"/>
    <property type="match status" value="1"/>
</dbReference>
<dbReference type="RefSeq" id="WP_322411600.1">
    <property type="nucleotide sequence ID" value="NZ_CP139779.1"/>
</dbReference>
<evidence type="ECO:0000313" key="2">
    <source>
        <dbReference type="EMBL" id="WQB71483.1"/>
    </source>
</evidence>
<dbReference type="Gene3D" id="3.40.430.10">
    <property type="entry name" value="Dihydrofolate Reductase, subunit A"/>
    <property type="match status" value="1"/>
</dbReference>
<dbReference type="Pfam" id="PF01872">
    <property type="entry name" value="RibD_C"/>
    <property type="match status" value="1"/>
</dbReference>
<dbReference type="EMBL" id="CP139779">
    <property type="protein sequence ID" value="WQB71483.1"/>
    <property type="molecule type" value="Genomic_DNA"/>
</dbReference>
<name>A0ABZ0VCZ1_9MICO</name>
<accession>A0ABZ0VCZ1</accession>
<feature type="domain" description="Bacterial bifunctional deaminase-reductase C-terminal" evidence="1">
    <location>
        <begin position="3"/>
        <end position="182"/>
    </location>
</feature>
<organism evidence="2 3">
    <name type="scientific">Microbacterium invictum</name>
    <dbReference type="NCBI Taxonomy" id="515415"/>
    <lineage>
        <taxon>Bacteria</taxon>
        <taxon>Bacillati</taxon>
        <taxon>Actinomycetota</taxon>
        <taxon>Actinomycetes</taxon>
        <taxon>Micrococcales</taxon>
        <taxon>Microbacteriaceae</taxon>
        <taxon>Microbacterium</taxon>
    </lineage>
</organism>
<evidence type="ECO:0000259" key="1">
    <source>
        <dbReference type="Pfam" id="PF01872"/>
    </source>
</evidence>
<dbReference type="InterPro" id="IPR002734">
    <property type="entry name" value="RibDG_C"/>
</dbReference>
<proteinExistence type="predicted"/>
<dbReference type="InterPro" id="IPR050765">
    <property type="entry name" value="Riboflavin_Biosynth_HTPR"/>
</dbReference>